<reference evidence="4" key="1">
    <citation type="submission" date="2020-07" db="EMBL/GenBank/DDBJ databases">
        <title>Genome sequence and genetic diversity analysis of an under-domesticated orphan crop, white fonio (Digitaria exilis).</title>
        <authorList>
            <person name="Bennetzen J.L."/>
            <person name="Chen S."/>
            <person name="Ma X."/>
            <person name="Wang X."/>
            <person name="Yssel A.E.J."/>
            <person name="Chaluvadi S.R."/>
            <person name="Johnson M."/>
            <person name="Gangashetty P."/>
            <person name="Hamidou F."/>
            <person name="Sanogo M.D."/>
            <person name="Zwaenepoel A."/>
            <person name="Wallace J."/>
            <person name="Van De Peer Y."/>
            <person name="Van Deynze A."/>
        </authorList>
    </citation>
    <scope>NUCLEOTIDE SEQUENCE</scope>
    <source>
        <tissue evidence="4">Leaves</tissue>
    </source>
</reference>
<dbReference type="GO" id="GO:0006952">
    <property type="term" value="P:defense response"/>
    <property type="evidence" value="ECO:0007669"/>
    <property type="project" value="InterPro"/>
</dbReference>
<evidence type="ECO:0000259" key="3">
    <source>
        <dbReference type="Pfam" id="PF00407"/>
    </source>
</evidence>
<sequence length="160" mass="16989">MVAGNIIEEVASAVSAEQLWKAVFATCDESALRKGLAGWVDTVKVEGDGGPGSRYTLKFNPATGLKSRLAARDNTARVICWDEVALEGGEVAPAQFKKQVVQMKVEPASAGRCVTKVAVDYERLDGAPLSPADQAKLIKGYVGLVKKVEENIVARPGVFA</sequence>
<dbReference type="GO" id="GO:0038023">
    <property type="term" value="F:signaling receptor activity"/>
    <property type="evidence" value="ECO:0007669"/>
    <property type="project" value="TreeGrafter"/>
</dbReference>
<name>A0A835ETS4_9POAL</name>
<dbReference type="GO" id="GO:0005634">
    <property type="term" value="C:nucleus"/>
    <property type="evidence" value="ECO:0007669"/>
    <property type="project" value="UniProtKB-SubCell"/>
</dbReference>
<evidence type="ECO:0000256" key="2">
    <source>
        <dbReference type="ARBA" id="ARBA00009744"/>
    </source>
</evidence>
<comment type="caution">
    <text evidence="4">The sequence shown here is derived from an EMBL/GenBank/DDBJ whole genome shotgun (WGS) entry which is preliminary data.</text>
</comment>
<accession>A0A835ETS4</accession>
<evidence type="ECO:0000313" key="5">
    <source>
        <dbReference type="Proteomes" id="UP000636709"/>
    </source>
</evidence>
<dbReference type="Proteomes" id="UP000636709">
    <property type="component" value="Unassembled WGS sequence"/>
</dbReference>
<proteinExistence type="inferred from homology"/>
<dbReference type="PANTHER" id="PTHR31213">
    <property type="entry name" value="OS08G0374000 PROTEIN-RELATED"/>
    <property type="match status" value="1"/>
</dbReference>
<protein>
    <recommendedName>
        <fullName evidence="3">Bet v I/Major latex protein domain-containing protein</fullName>
    </recommendedName>
</protein>
<comment type="similarity">
    <text evidence="2">Belongs to the BetVI family.</text>
</comment>
<dbReference type="Pfam" id="PF00407">
    <property type="entry name" value="Bet_v_1"/>
    <property type="match status" value="1"/>
</dbReference>
<dbReference type="GO" id="GO:0004864">
    <property type="term" value="F:protein phosphatase inhibitor activity"/>
    <property type="evidence" value="ECO:0007669"/>
    <property type="project" value="TreeGrafter"/>
</dbReference>
<keyword evidence="5" id="KW-1185">Reference proteome</keyword>
<dbReference type="GO" id="GO:0010427">
    <property type="term" value="F:abscisic acid binding"/>
    <property type="evidence" value="ECO:0007669"/>
    <property type="project" value="TreeGrafter"/>
</dbReference>
<evidence type="ECO:0000256" key="1">
    <source>
        <dbReference type="ARBA" id="ARBA00004123"/>
    </source>
</evidence>
<dbReference type="InterPro" id="IPR000916">
    <property type="entry name" value="Bet_v_I/MLP"/>
</dbReference>
<feature type="domain" description="Bet v I/Major latex protein" evidence="3">
    <location>
        <begin position="1"/>
        <end position="153"/>
    </location>
</feature>
<dbReference type="AlphaFoldDB" id="A0A835ETS4"/>
<comment type="subcellular location">
    <subcellularLocation>
        <location evidence="1">Nucleus</location>
    </subcellularLocation>
</comment>
<dbReference type="Gene3D" id="3.30.530.20">
    <property type="match status" value="1"/>
</dbReference>
<gene>
    <name evidence="4" type="ORF">HU200_024690</name>
</gene>
<dbReference type="PANTHER" id="PTHR31213:SF168">
    <property type="entry name" value="OS12G0555100 PROTEIN"/>
    <property type="match status" value="1"/>
</dbReference>
<organism evidence="4 5">
    <name type="scientific">Digitaria exilis</name>
    <dbReference type="NCBI Taxonomy" id="1010633"/>
    <lineage>
        <taxon>Eukaryota</taxon>
        <taxon>Viridiplantae</taxon>
        <taxon>Streptophyta</taxon>
        <taxon>Embryophyta</taxon>
        <taxon>Tracheophyta</taxon>
        <taxon>Spermatophyta</taxon>
        <taxon>Magnoliopsida</taxon>
        <taxon>Liliopsida</taxon>
        <taxon>Poales</taxon>
        <taxon>Poaceae</taxon>
        <taxon>PACMAD clade</taxon>
        <taxon>Panicoideae</taxon>
        <taxon>Panicodae</taxon>
        <taxon>Paniceae</taxon>
        <taxon>Anthephorinae</taxon>
        <taxon>Digitaria</taxon>
    </lineage>
</organism>
<evidence type="ECO:0000313" key="4">
    <source>
        <dbReference type="EMBL" id="KAF8719925.1"/>
    </source>
</evidence>
<dbReference type="GO" id="GO:0005737">
    <property type="term" value="C:cytoplasm"/>
    <property type="evidence" value="ECO:0007669"/>
    <property type="project" value="TreeGrafter"/>
</dbReference>
<dbReference type="SUPFAM" id="SSF55961">
    <property type="entry name" value="Bet v1-like"/>
    <property type="match status" value="1"/>
</dbReference>
<dbReference type="OrthoDB" id="631900at2759"/>
<dbReference type="GO" id="GO:0009738">
    <property type="term" value="P:abscisic acid-activated signaling pathway"/>
    <property type="evidence" value="ECO:0007669"/>
    <property type="project" value="TreeGrafter"/>
</dbReference>
<dbReference type="EMBL" id="JACEFO010001700">
    <property type="protein sequence ID" value="KAF8719925.1"/>
    <property type="molecule type" value="Genomic_DNA"/>
</dbReference>
<dbReference type="InterPro" id="IPR050279">
    <property type="entry name" value="Plant_def-hormone_signal"/>
</dbReference>
<dbReference type="InterPro" id="IPR023393">
    <property type="entry name" value="START-like_dom_sf"/>
</dbReference>